<dbReference type="PANTHER" id="PTHR43306:SF1">
    <property type="entry name" value="7,8-DIHYDRO-6-HYDROXYMETHYLPTERIN DIMETHYLTRANSFERASE"/>
    <property type="match status" value="1"/>
</dbReference>
<dbReference type="Pfam" id="PF23545">
    <property type="entry name" value="Zn_ribbon_HMPTM"/>
    <property type="match status" value="1"/>
</dbReference>
<dbReference type="SFLD" id="SFLDG01067">
    <property type="entry name" value="SPASM/twitch_domain_containing"/>
    <property type="match status" value="1"/>
</dbReference>
<keyword evidence="7" id="KW-1185">Reference proteome</keyword>
<accession>A0ABP7AAT8</accession>
<organism evidence="6 7">
    <name type="scientific">Microbacterium awajiense</name>
    <dbReference type="NCBI Taxonomy" id="415214"/>
    <lineage>
        <taxon>Bacteria</taxon>
        <taxon>Bacillati</taxon>
        <taxon>Actinomycetota</taxon>
        <taxon>Actinomycetes</taxon>
        <taxon>Micrococcales</taxon>
        <taxon>Microbacteriaceae</taxon>
        <taxon>Microbacterium</taxon>
    </lineage>
</organism>
<dbReference type="SUPFAM" id="SSF102114">
    <property type="entry name" value="Radical SAM enzymes"/>
    <property type="match status" value="1"/>
</dbReference>
<dbReference type="InterPro" id="IPR013785">
    <property type="entry name" value="Aldolase_TIM"/>
</dbReference>
<dbReference type="PANTHER" id="PTHR43306">
    <property type="entry name" value="7,8-DIHYDRO-6-HYDROXYMETHYLPTERIN DIMETHYLTRANSFERASE"/>
    <property type="match status" value="1"/>
</dbReference>
<keyword evidence="3" id="KW-0408">Iron</keyword>
<dbReference type="SFLD" id="SFLDS00029">
    <property type="entry name" value="Radical_SAM"/>
    <property type="match status" value="1"/>
</dbReference>
<reference evidence="7" key="1">
    <citation type="journal article" date="2019" name="Int. J. Syst. Evol. Microbiol.">
        <title>The Global Catalogue of Microorganisms (GCM) 10K type strain sequencing project: providing services to taxonomists for standard genome sequencing and annotation.</title>
        <authorList>
            <consortium name="The Broad Institute Genomics Platform"/>
            <consortium name="The Broad Institute Genome Sequencing Center for Infectious Disease"/>
            <person name="Wu L."/>
            <person name="Ma J."/>
        </authorList>
    </citation>
    <scope>NUCLEOTIDE SEQUENCE [LARGE SCALE GENOMIC DNA]</scope>
    <source>
        <strain evidence="7">JCM 16544</strain>
    </source>
</reference>
<dbReference type="InterPro" id="IPR034474">
    <property type="entry name" value="Methyltransferase_Class_D"/>
</dbReference>
<gene>
    <name evidence="6" type="ORF">GCM10022200_08320</name>
</gene>
<dbReference type="Pfam" id="PF04055">
    <property type="entry name" value="Radical_SAM"/>
    <property type="match status" value="1"/>
</dbReference>
<evidence type="ECO:0000256" key="2">
    <source>
        <dbReference type="ARBA" id="ARBA00022723"/>
    </source>
</evidence>
<evidence type="ECO:0000256" key="3">
    <source>
        <dbReference type="ARBA" id="ARBA00023004"/>
    </source>
</evidence>
<protein>
    <submittedName>
        <fullName evidence="6">Radical SAM protein</fullName>
    </submittedName>
</protein>
<feature type="domain" description="Radical SAM core" evidence="5">
    <location>
        <begin position="109"/>
        <end position="334"/>
    </location>
</feature>
<dbReference type="PROSITE" id="PS51918">
    <property type="entry name" value="RADICAL_SAM"/>
    <property type="match status" value="1"/>
</dbReference>
<evidence type="ECO:0000313" key="6">
    <source>
        <dbReference type="EMBL" id="GAA3628163.1"/>
    </source>
</evidence>
<name>A0ABP7AAT8_9MICO</name>
<dbReference type="InterPro" id="IPR056488">
    <property type="entry name" value="Zn_ribbon_HMPTM"/>
</dbReference>
<sequence length="541" mass="59718">MRGVPLGSGRPLRGDRIHRYVTAYCPHCHDPAADLSTVRRLSGMLMVRDGRVWLERGCPDHGLVRTMYDEDPEILAYLERWQAPTKAHVPDRPGNFAPIPAAYERGLPEMQTQHTCILLQDVTEHCNLRCPTCFTSSGPQLHGVAPLEAVLANVDARLEREDGRLDVLMLSGGEPTLYPRLEELLAELVDRPIVRIMVNTNGMLVASDDRVLDLLRRHRDRLEVYLQYDGPSAEASVHHRGGDLTRFKELAISRLSEAQIFTTLTMTAALGVNDHEIGAVVGRALETPFVSGVALQPVFGSGRGRPIDPLDRLTHTGVLARLGPQTDGVVNWHDLTALPCSHPHCASVGYLLKDDSGVWRSLVALVGHDELLRWLEIDPDGIANRVADRAMPLQLRELVKSSFLDLLSEQASPADSRTAALWQNICQQCDLGIGTLATLAATRLPGHRDRMRRLMGERVKRITVKPFQDISTMLEERLVQCCVHVGTLGDDGFDQCAPFCAVQAWTRLGDQRMSTASARRAHAAPVLATAEGLLATARRTP</sequence>
<keyword evidence="2" id="KW-0479">Metal-binding</keyword>
<dbReference type="InterPro" id="IPR058240">
    <property type="entry name" value="rSAM_sf"/>
</dbReference>
<evidence type="ECO:0000313" key="7">
    <source>
        <dbReference type="Proteomes" id="UP001501697"/>
    </source>
</evidence>
<keyword evidence="4" id="KW-0411">Iron-sulfur</keyword>
<comment type="caution">
    <text evidence="6">The sequence shown here is derived from an EMBL/GenBank/DDBJ whole genome shotgun (WGS) entry which is preliminary data.</text>
</comment>
<dbReference type="CDD" id="cd01335">
    <property type="entry name" value="Radical_SAM"/>
    <property type="match status" value="1"/>
</dbReference>
<evidence type="ECO:0000256" key="1">
    <source>
        <dbReference type="ARBA" id="ARBA00022691"/>
    </source>
</evidence>
<evidence type="ECO:0000256" key="4">
    <source>
        <dbReference type="ARBA" id="ARBA00023014"/>
    </source>
</evidence>
<proteinExistence type="predicted"/>
<keyword evidence="1" id="KW-0949">S-adenosyl-L-methionine</keyword>
<evidence type="ECO:0000259" key="5">
    <source>
        <dbReference type="PROSITE" id="PS51918"/>
    </source>
</evidence>
<dbReference type="Proteomes" id="UP001501697">
    <property type="component" value="Unassembled WGS sequence"/>
</dbReference>
<dbReference type="InterPro" id="IPR007197">
    <property type="entry name" value="rSAM"/>
</dbReference>
<dbReference type="EMBL" id="BAAAYU010000001">
    <property type="protein sequence ID" value="GAA3628163.1"/>
    <property type="molecule type" value="Genomic_DNA"/>
</dbReference>
<dbReference type="Gene3D" id="3.20.20.70">
    <property type="entry name" value="Aldolase class I"/>
    <property type="match status" value="1"/>
</dbReference>